<dbReference type="InterPro" id="IPR020613">
    <property type="entry name" value="Thiolase_CS"/>
</dbReference>
<comment type="caution">
    <text evidence="10">The sequence shown here is derived from an EMBL/GenBank/DDBJ whole genome shotgun (WGS) entry which is preliminary data.</text>
</comment>
<keyword evidence="3 6" id="KW-0808">Transferase</keyword>
<evidence type="ECO:0000256" key="1">
    <source>
        <dbReference type="ARBA" id="ARBA00005189"/>
    </source>
</evidence>
<feature type="region of interest" description="Disordered" evidence="7">
    <location>
        <begin position="212"/>
        <end position="233"/>
    </location>
</feature>
<comment type="pathway">
    <text evidence="1">Lipid metabolism.</text>
</comment>
<accession>A0ABW5CBF0</accession>
<dbReference type="EMBL" id="JBHUIY010000023">
    <property type="protein sequence ID" value="MFD2234555.1"/>
    <property type="molecule type" value="Genomic_DNA"/>
</dbReference>
<dbReference type="RefSeq" id="WP_377316887.1">
    <property type="nucleotide sequence ID" value="NZ_JBHUIY010000023.1"/>
</dbReference>
<proteinExistence type="inferred from homology"/>
<dbReference type="InterPro" id="IPR020610">
    <property type="entry name" value="Thiolase_AS"/>
</dbReference>
<dbReference type="PANTHER" id="PTHR43853">
    <property type="entry name" value="3-KETOACYL-COA THIOLASE, PEROXISOMAL"/>
    <property type="match status" value="1"/>
</dbReference>
<dbReference type="Proteomes" id="UP001597296">
    <property type="component" value="Unassembled WGS sequence"/>
</dbReference>
<dbReference type="GO" id="GO:0003988">
    <property type="term" value="F:acetyl-CoA C-acyltransferase activity"/>
    <property type="evidence" value="ECO:0007669"/>
    <property type="project" value="UniProtKB-EC"/>
</dbReference>
<keyword evidence="11" id="KW-1185">Reference proteome</keyword>
<evidence type="ECO:0000313" key="10">
    <source>
        <dbReference type="EMBL" id="MFD2234555.1"/>
    </source>
</evidence>
<name>A0ABW5CBF0_9PROT</name>
<dbReference type="PROSITE" id="PS00737">
    <property type="entry name" value="THIOLASE_2"/>
    <property type="match status" value="1"/>
</dbReference>
<dbReference type="InterPro" id="IPR002155">
    <property type="entry name" value="Thiolase"/>
</dbReference>
<gene>
    <name evidence="10" type="ORF">ACFSNB_12125</name>
</gene>
<feature type="domain" description="Thiolase C-terminal" evidence="9">
    <location>
        <begin position="277"/>
        <end position="398"/>
    </location>
</feature>
<dbReference type="InterPro" id="IPR016039">
    <property type="entry name" value="Thiolase-like"/>
</dbReference>
<sequence>MSAAWLYDGLRTPFGRHGGALAPVRPDELAAGLIRALLTRHSLDPAGIEDVVLGCAGQAGEDGRNLGRNAALLAGLPVTVAGATVNRLCGSGLQAVIDCARAIRQGEGRLFLAGGVESMSRAPFVLSKAASAFGRDVALFDTTIGARFPHPALVAAHGNETMAETAELVAARLGIDRAACDRFALASQRKAEAARAAGRLAEEIAPVTIPPARRGGAPSVVAEDEHPRPDTSLDSLARLRPLAEGGVVTAGNASGLNDGAALLLLGDESFGAAHGLAPLARLEAAAIAGVEPRLMGLGPVPAIAKLLDRAGLRLAELDLIEINEAFAAQVLGCCRELGLDPDDPRLNPNGGAIALGHPLGASGARLVLAAARELRRRGGGHALVTLCIGVGQGIALLLASPDRSGHPR</sequence>
<dbReference type="Pfam" id="PF00108">
    <property type="entry name" value="Thiolase_N"/>
    <property type="match status" value="1"/>
</dbReference>
<keyword evidence="4 6" id="KW-0012">Acyltransferase</keyword>
<dbReference type="PROSITE" id="PS00098">
    <property type="entry name" value="THIOLASE_1"/>
    <property type="match status" value="1"/>
</dbReference>
<protein>
    <recommendedName>
        <fullName evidence="5">acetyl-CoA C-acyltransferase</fullName>
        <ecNumber evidence="5">2.3.1.16</ecNumber>
    </recommendedName>
</protein>
<evidence type="ECO:0000259" key="9">
    <source>
        <dbReference type="Pfam" id="PF02803"/>
    </source>
</evidence>
<dbReference type="PANTHER" id="PTHR43853:SF2">
    <property type="entry name" value="3-OXOADIPYL-COA_3-OXO-5,6-DEHYDROSUBERYL-COA THIOLASE"/>
    <property type="match status" value="1"/>
</dbReference>
<reference evidence="11" key="1">
    <citation type="journal article" date="2019" name="Int. J. Syst. Evol. Microbiol.">
        <title>The Global Catalogue of Microorganisms (GCM) 10K type strain sequencing project: providing services to taxonomists for standard genome sequencing and annotation.</title>
        <authorList>
            <consortium name="The Broad Institute Genomics Platform"/>
            <consortium name="The Broad Institute Genome Sequencing Center for Infectious Disease"/>
            <person name="Wu L."/>
            <person name="Ma J."/>
        </authorList>
    </citation>
    <scope>NUCLEOTIDE SEQUENCE [LARGE SCALE GENOMIC DNA]</scope>
    <source>
        <strain evidence="11">KCTC 15012</strain>
    </source>
</reference>
<dbReference type="InterPro" id="IPR020615">
    <property type="entry name" value="Thiolase_acyl_enz_int_AS"/>
</dbReference>
<dbReference type="CDD" id="cd00751">
    <property type="entry name" value="thiolase"/>
    <property type="match status" value="1"/>
</dbReference>
<dbReference type="SUPFAM" id="SSF53901">
    <property type="entry name" value="Thiolase-like"/>
    <property type="match status" value="2"/>
</dbReference>
<evidence type="ECO:0000256" key="4">
    <source>
        <dbReference type="ARBA" id="ARBA00023315"/>
    </source>
</evidence>
<dbReference type="InterPro" id="IPR050215">
    <property type="entry name" value="Thiolase-like_sf_Thiolase"/>
</dbReference>
<dbReference type="NCBIfam" id="TIGR01930">
    <property type="entry name" value="AcCoA-C-Actrans"/>
    <property type="match status" value="1"/>
</dbReference>
<evidence type="ECO:0000256" key="2">
    <source>
        <dbReference type="ARBA" id="ARBA00010982"/>
    </source>
</evidence>
<dbReference type="EC" id="2.3.1.16" evidence="5"/>
<evidence type="ECO:0000256" key="6">
    <source>
        <dbReference type="RuleBase" id="RU003557"/>
    </source>
</evidence>
<evidence type="ECO:0000259" key="8">
    <source>
        <dbReference type="Pfam" id="PF00108"/>
    </source>
</evidence>
<dbReference type="PROSITE" id="PS00099">
    <property type="entry name" value="THIOLASE_3"/>
    <property type="match status" value="1"/>
</dbReference>
<evidence type="ECO:0000313" key="11">
    <source>
        <dbReference type="Proteomes" id="UP001597296"/>
    </source>
</evidence>
<comment type="similarity">
    <text evidence="2 6">Belongs to the thiolase-like superfamily. Thiolase family.</text>
</comment>
<organism evidence="10 11">
    <name type="scientific">Phaeospirillum tilakii</name>
    <dbReference type="NCBI Taxonomy" id="741673"/>
    <lineage>
        <taxon>Bacteria</taxon>
        <taxon>Pseudomonadati</taxon>
        <taxon>Pseudomonadota</taxon>
        <taxon>Alphaproteobacteria</taxon>
        <taxon>Rhodospirillales</taxon>
        <taxon>Rhodospirillaceae</taxon>
        <taxon>Phaeospirillum</taxon>
    </lineage>
</organism>
<dbReference type="Gene3D" id="3.40.47.10">
    <property type="match status" value="1"/>
</dbReference>
<dbReference type="PIRSF" id="PIRSF000429">
    <property type="entry name" value="Ac-CoA_Ac_transf"/>
    <property type="match status" value="1"/>
</dbReference>
<evidence type="ECO:0000256" key="5">
    <source>
        <dbReference type="ARBA" id="ARBA00024073"/>
    </source>
</evidence>
<dbReference type="Pfam" id="PF02803">
    <property type="entry name" value="Thiolase_C"/>
    <property type="match status" value="1"/>
</dbReference>
<evidence type="ECO:0000256" key="7">
    <source>
        <dbReference type="SAM" id="MobiDB-lite"/>
    </source>
</evidence>
<dbReference type="InterPro" id="IPR020616">
    <property type="entry name" value="Thiolase_N"/>
</dbReference>
<dbReference type="InterPro" id="IPR020617">
    <property type="entry name" value="Thiolase_C"/>
</dbReference>
<feature type="domain" description="Thiolase N-terminal" evidence="8">
    <location>
        <begin position="8"/>
        <end position="268"/>
    </location>
</feature>
<evidence type="ECO:0000256" key="3">
    <source>
        <dbReference type="ARBA" id="ARBA00022679"/>
    </source>
</evidence>